<feature type="transmembrane region" description="Helical" evidence="1">
    <location>
        <begin position="162"/>
        <end position="183"/>
    </location>
</feature>
<evidence type="ECO:0000313" key="2">
    <source>
        <dbReference type="EMBL" id="RXE58308.1"/>
    </source>
</evidence>
<dbReference type="AlphaFoldDB" id="A0A4Q0I287"/>
<comment type="caution">
    <text evidence="2">The sequence shown here is derived from an EMBL/GenBank/DDBJ whole genome shotgun (WGS) entry which is preliminary data.</text>
</comment>
<keyword evidence="3" id="KW-1185">Reference proteome</keyword>
<organism evidence="2 3">
    <name type="scientific">Acetivibrio mesophilus</name>
    <dbReference type="NCBI Taxonomy" id="2487273"/>
    <lineage>
        <taxon>Bacteria</taxon>
        <taxon>Bacillati</taxon>
        <taxon>Bacillota</taxon>
        <taxon>Clostridia</taxon>
        <taxon>Eubacteriales</taxon>
        <taxon>Oscillospiraceae</taxon>
        <taxon>Acetivibrio</taxon>
    </lineage>
</organism>
<feature type="transmembrane region" description="Helical" evidence="1">
    <location>
        <begin position="119"/>
        <end position="142"/>
    </location>
</feature>
<gene>
    <name evidence="2" type="ORF">EFD62_12785</name>
</gene>
<keyword evidence="1" id="KW-0472">Membrane</keyword>
<dbReference type="RefSeq" id="WP_069193788.1">
    <property type="nucleotide sequence ID" value="NZ_RLII01000020.1"/>
</dbReference>
<accession>A0A4Q0I287</accession>
<sequence>MFYSIIFGLIVLTLIVLMLLLKVNIVIEYSKGGQNDRFVLSFFVLKRPIGFTYKKHEQNKKKKGVSIDYKKIIENIEKSKGQYEKNQEIIKKILNYLKCRISIERLELKTVIGTGNASYTAILTGIAWSAVGILVSILHNFTTVKDKRVEIKPDFAGKKFNLELYCILKVKIVYIIVIGLMILKHLIKTKVGFINVKKSIAVYK</sequence>
<feature type="transmembrane region" description="Helical" evidence="1">
    <location>
        <begin position="6"/>
        <end position="27"/>
    </location>
</feature>
<dbReference type="EMBL" id="RLII01000020">
    <property type="protein sequence ID" value="RXE58308.1"/>
    <property type="molecule type" value="Genomic_DNA"/>
</dbReference>
<evidence type="ECO:0000256" key="1">
    <source>
        <dbReference type="SAM" id="Phobius"/>
    </source>
</evidence>
<evidence type="ECO:0000313" key="3">
    <source>
        <dbReference type="Proteomes" id="UP000289166"/>
    </source>
</evidence>
<dbReference type="InterPro" id="IPR021338">
    <property type="entry name" value="DUF2953"/>
</dbReference>
<dbReference type="Proteomes" id="UP000289166">
    <property type="component" value="Unassembled WGS sequence"/>
</dbReference>
<keyword evidence="1" id="KW-1133">Transmembrane helix</keyword>
<keyword evidence="1" id="KW-0812">Transmembrane</keyword>
<reference evidence="3" key="1">
    <citation type="submission" date="2018-11" db="EMBL/GenBank/DDBJ databases">
        <title>Genome sequencing of a novel mesophilic and cellulolytic organism within the genus Hungateiclostridium.</title>
        <authorList>
            <person name="Rettenmaier R."/>
            <person name="Liebl W."/>
            <person name="Zverlov V."/>
        </authorList>
    </citation>
    <scope>NUCLEOTIDE SEQUENCE [LARGE SCALE GENOMIC DNA]</scope>
    <source>
        <strain evidence="3">N2K1</strain>
    </source>
</reference>
<dbReference type="Pfam" id="PF11167">
    <property type="entry name" value="DUF2953"/>
    <property type="match status" value="1"/>
</dbReference>
<dbReference type="OrthoDB" id="1953500at2"/>
<proteinExistence type="predicted"/>
<protein>
    <submittedName>
        <fullName evidence="2">DUF2953 domain-containing protein</fullName>
    </submittedName>
</protein>
<name>A0A4Q0I287_9FIRM</name>